<dbReference type="Pfam" id="PF13860">
    <property type="entry name" value="FlgD_ig"/>
    <property type="match status" value="1"/>
</dbReference>
<evidence type="ECO:0000313" key="2">
    <source>
        <dbReference type="EMBL" id="VAW23752.1"/>
    </source>
</evidence>
<dbReference type="SUPFAM" id="SSF50998">
    <property type="entry name" value="Quinoprotein alcohol dehydrogenase-like"/>
    <property type="match status" value="1"/>
</dbReference>
<protein>
    <recommendedName>
        <fullName evidence="1">FlgD/Vpr Ig-like domain-containing protein</fullName>
    </recommendedName>
</protein>
<dbReference type="Gene3D" id="2.130.10.10">
    <property type="entry name" value="YVTN repeat-like/Quinoprotein amine dehydrogenase"/>
    <property type="match status" value="1"/>
</dbReference>
<feature type="domain" description="FlgD/Vpr Ig-like" evidence="1">
    <location>
        <begin position="394"/>
        <end position="459"/>
    </location>
</feature>
<organism evidence="2">
    <name type="scientific">hydrothermal vent metagenome</name>
    <dbReference type="NCBI Taxonomy" id="652676"/>
    <lineage>
        <taxon>unclassified sequences</taxon>
        <taxon>metagenomes</taxon>
        <taxon>ecological metagenomes</taxon>
    </lineage>
</organism>
<gene>
    <name evidence="2" type="ORF">MNBD_BACTEROID01-509</name>
</gene>
<dbReference type="PANTHER" id="PTHR42754">
    <property type="entry name" value="ENDOGLUCANASE"/>
    <property type="match status" value="1"/>
</dbReference>
<dbReference type="NCBIfam" id="TIGR04183">
    <property type="entry name" value="Por_Secre_tail"/>
    <property type="match status" value="1"/>
</dbReference>
<dbReference type="InterPro" id="IPR026444">
    <property type="entry name" value="Secre_tail"/>
</dbReference>
<sequence>MKKQLKFRNLFGTFLFLFLAGSLSAQSTFYKKYDYAGDDFGNFVIETSDGGYAIIGTTNSLGAGNYDIWLLKTDSSGDTLWTKTYGGPDNDEGYCLRETNDNGFIIAGYKTVPGHYRDGWIIKTDATGNIDWDYTFGTELNGESATSLVKAENNSFIVSGNVNSKSYVFKIDDEGNVLWEQTYFTTQSSSANSICQTNDGFAVAGSFQVYSAGGWYPNIFTIDSVGNLGYQLTYMNQGQGWFQFIIGTTDNGIVFGGEENGENVVYKLSAATGLEEWNYNYESVINTWTKSATETPDNNIVITDNSWDASLRKLNTTTGDTLWTRTSEFFPDYPKYTELTTTSDNGLIITGYTSNHGVVLVKTMQNGSMTGIESQNNIQKSISLNQNFPNPFSEQTELSFQLSNHESIELYITDINNKRIRTLFNNLLAPGEYKYTWDGNNAFGSTCPSGIYYAILKTKNGIAETRKMIKILNKPSL</sequence>
<dbReference type="InterPro" id="IPR011047">
    <property type="entry name" value="Quinoprotein_ADH-like_sf"/>
</dbReference>
<dbReference type="Gene3D" id="2.60.40.4070">
    <property type="match status" value="1"/>
</dbReference>
<dbReference type="InterPro" id="IPR018391">
    <property type="entry name" value="PQQ_b-propeller_rpt"/>
</dbReference>
<name>A0A3B0UB78_9ZZZZ</name>
<evidence type="ECO:0000259" key="1">
    <source>
        <dbReference type="Pfam" id="PF13860"/>
    </source>
</evidence>
<dbReference type="InterPro" id="IPR025965">
    <property type="entry name" value="FlgD/Vpr_Ig-like"/>
</dbReference>
<proteinExistence type="predicted"/>
<dbReference type="PANTHER" id="PTHR42754:SF1">
    <property type="entry name" value="LIPOPROTEIN"/>
    <property type="match status" value="1"/>
</dbReference>
<reference evidence="2" key="1">
    <citation type="submission" date="2018-06" db="EMBL/GenBank/DDBJ databases">
        <authorList>
            <person name="Zhirakovskaya E."/>
        </authorList>
    </citation>
    <scope>NUCLEOTIDE SEQUENCE</scope>
</reference>
<dbReference type="InterPro" id="IPR015943">
    <property type="entry name" value="WD40/YVTN_repeat-like_dom_sf"/>
</dbReference>
<dbReference type="EMBL" id="UOEP01000200">
    <property type="protein sequence ID" value="VAW23752.1"/>
    <property type="molecule type" value="Genomic_DNA"/>
</dbReference>
<accession>A0A3B0UB78</accession>
<dbReference type="SMART" id="SM00564">
    <property type="entry name" value="PQQ"/>
    <property type="match status" value="3"/>
</dbReference>
<dbReference type="AlphaFoldDB" id="A0A3B0UB78"/>